<comment type="function">
    <text evidence="5">Catalyzes the conversion of 1-hydroxy-2-methyl-2-(E)-butenyl 4-diphosphate (HMBPP) into a mixture of isopentenyl diphosphate (IPP) and dimethylallyl diphosphate (DMAPP). Acts in the terminal step of the DOXP/MEP pathway for isoprenoid precursor biosynthesis.</text>
</comment>
<keyword evidence="1 5" id="KW-0004">4Fe-4S</keyword>
<keyword evidence="4 5" id="KW-0411">Iron-sulfur</keyword>
<feature type="binding site" evidence="5">
    <location>
        <position position="81"/>
    </location>
    <ligand>
        <name>dimethylallyl diphosphate</name>
        <dbReference type="ChEBI" id="CHEBI:57623"/>
    </ligand>
</feature>
<dbReference type="Gene3D" id="3.40.50.11270">
    <property type="match status" value="1"/>
</dbReference>
<dbReference type="GO" id="GO:0051539">
    <property type="term" value="F:4 iron, 4 sulfur cluster binding"/>
    <property type="evidence" value="ECO:0007669"/>
    <property type="project" value="UniProtKB-UniRule"/>
</dbReference>
<feature type="binding site" evidence="5">
    <location>
        <position position="131"/>
    </location>
    <ligand>
        <name>dimethylallyl diphosphate</name>
        <dbReference type="ChEBI" id="CHEBI:57623"/>
    </ligand>
</feature>
<feature type="binding site" evidence="5">
    <location>
        <position position="269"/>
    </location>
    <ligand>
        <name>(2E)-4-hydroxy-3-methylbut-2-enyl diphosphate</name>
        <dbReference type="ChEBI" id="CHEBI:128753"/>
    </ligand>
</feature>
<keyword evidence="5" id="KW-0414">Isoprene biosynthesis</keyword>
<gene>
    <name evidence="5" type="primary">ispH</name>
    <name evidence="6" type="ORF">AMJ39_06100</name>
</gene>
<dbReference type="PANTHER" id="PTHR30426">
    <property type="entry name" value="4-HYDROXY-3-METHYLBUT-2-ENYL DIPHOSPHATE REDUCTASE"/>
    <property type="match status" value="1"/>
</dbReference>
<reference evidence="6 7" key="1">
    <citation type="journal article" date="2015" name="Microbiome">
        <title>Genomic resolution of linkages in carbon, nitrogen, and sulfur cycling among widespread estuary sediment bacteria.</title>
        <authorList>
            <person name="Baker B.J."/>
            <person name="Lazar C.S."/>
            <person name="Teske A.P."/>
            <person name="Dick G.J."/>
        </authorList>
    </citation>
    <scope>NUCLEOTIDE SEQUENCE [LARGE SCALE GENOMIC DNA]</scope>
    <source>
        <strain evidence="6">DG_24</strain>
    </source>
</reference>
<feature type="binding site" evidence="5">
    <location>
        <position position="49"/>
    </location>
    <ligand>
        <name>dimethylallyl diphosphate</name>
        <dbReference type="ChEBI" id="CHEBI:57623"/>
    </ligand>
</feature>
<dbReference type="NCBIfam" id="NF002187">
    <property type="entry name" value="PRK01045.1-1"/>
    <property type="match status" value="1"/>
</dbReference>
<sequence>MGEDDLTGVEIILAENSGFCSGVTRAINMAFEAAERSEGKVYTIGPLIHNPQVVRKLEEHGVGVIERLTPGMVGTVIVRSHGLHPDVIAEAERIGLDIVDATCPFVKKAQHDAASLSADGYQVIVVGSADHPEVEGIVGYAGDEAIVVDSVEEASGLGRWPRIGIVSQTTFSVERHRQIVSELIGHARELKVYNTICSETSLRQRSTVAVGLRADMMIVIGGKNSSNTTRLAELCRAHGRETHHIETAAELRPEWFRGKPKVGVTAGASTPQWIIDEVIGKIRDLFQAGAVPSSSPRGS</sequence>
<dbReference type="EC" id="1.17.7.4" evidence="5"/>
<dbReference type="InterPro" id="IPR003451">
    <property type="entry name" value="LytB/IspH"/>
</dbReference>
<accession>A0A0S7WSE6</accession>
<dbReference type="EMBL" id="LIZS01000032">
    <property type="protein sequence ID" value="KPJ53050.1"/>
    <property type="molecule type" value="Genomic_DNA"/>
</dbReference>
<dbReference type="Proteomes" id="UP000052008">
    <property type="component" value="Unassembled WGS sequence"/>
</dbReference>
<feature type="binding site" evidence="5">
    <location>
        <position position="131"/>
    </location>
    <ligand>
        <name>isopentenyl diphosphate</name>
        <dbReference type="ChEBI" id="CHEBI:128769"/>
    </ligand>
</feature>
<feature type="active site" description="Proton donor" evidence="5">
    <location>
        <position position="133"/>
    </location>
</feature>
<comment type="pathway">
    <text evidence="5">Isoprenoid biosynthesis; isopentenyl diphosphate biosynthesis via DXP pathway; isopentenyl diphosphate from 1-deoxy-D-xylulose 5-phosphate: step 6/6.</text>
</comment>
<dbReference type="GO" id="GO:0051745">
    <property type="term" value="F:4-hydroxy-3-methylbut-2-enyl diphosphate reductase activity"/>
    <property type="evidence" value="ECO:0007669"/>
    <property type="project" value="UniProtKB-UniRule"/>
</dbReference>
<dbReference type="UniPathway" id="UPA00056">
    <property type="reaction ID" value="UER00097"/>
</dbReference>
<protein>
    <recommendedName>
        <fullName evidence="5">4-hydroxy-3-methylbut-2-enyl diphosphate reductase</fullName>
        <shortName evidence="5">HMBPP reductase</shortName>
        <ecNumber evidence="5">1.17.7.4</ecNumber>
    </recommendedName>
</protein>
<feature type="binding site" evidence="5">
    <location>
        <position position="103"/>
    </location>
    <ligand>
        <name>[4Fe-4S] cluster</name>
        <dbReference type="ChEBI" id="CHEBI:49883"/>
    </ligand>
</feature>
<dbReference type="Pfam" id="PF02401">
    <property type="entry name" value="LYTB"/>
    <property type="match status" value="1"/>
</dbReference>
<dbReference type="GO" id="GO:0050992">
    <property type="term" value="P:dimethylallyl diphosphate biosynthetic process"/>
    <property type="evidence" value="ECO:0007669"/>
    <property type="project" value="UniProtKB-UniRule"/>
</dbReference>
<feature type="binding site" evidence="5">
    <location>
        <position position="81"/>
    </location>
    <ligand>
        <name>(2E)-4-hydroxy-3-methylbut-2-enyl diphosphate</name>
        <dbReference type="ChEBI" id="CHEBI:128753"/>
    </ligand>
</feature>
<comment type="cofactor">
    <cofactor evidence="5">
        <name>[4Fe-4S] cluster</name>
        <dbReference type="ChEBI" id="CHEBI:49883"/>
    </cofactor>
    <text evidence="5">Binds 1 [4Fe-4S] cluster per subunit.</text>
</comment>
<feature type="binding site" evidence="5">
    <location>
        <position position="227"/>
    </location>
    <ligand>
        <name>dimethylallyl diphosphate</name>
        <dbReference type="ChEBI" id="CHEBI:57623"/>
    </ligand>
</feature>
<feature type="binding site" evidence="5">
    <location>
        <position position="227"/>
    </location>
    <ligand>
        <name>(2E)-4-hydroxy-3-methylbut-2-enyl diphosphate</name>
        <dbReference type="ChEBI" id="CHEBI:128753"/>
    </ligand>
</feature>
<comment type="caution">
    <text evidence="6">The sequence shown here is derived from an EMBL/GenBank/DDBJ whole genome shotgun (WGS) entry which is preliminary data.</text>
</comment>
<dbReference type="AlphaFoldDB" id="A0A0S7WSE6"/>
<dbReference type="GO" id="GO:0016114">
    <property type="term" value="P:terpenoid biosynthetic process"/>
    <property type="evidence" value="ECO:0007669"/>
    <property type="project" value="UniProtKB-UniRule"/>
</dbReference>
<evidence type="ECO:0000256" key="1">
    <source>
        <dbReference type="ARBA" id="ARBA00022485"/>
    </source>
</evidence>
<feature type="binding site" evidence="5">
    <location>
        <position position="225"/>
    </location>
    <ligand>
        <name>isopentenyl diphosphate</name>
        <dbReference type="ChEBI" id="CHEBI:128769"/>
    </ligand>
</feature>
<comment type="similarity">
    <text evidence="5">Belongs to the IspH family.</text>
</comment>
<feature type="binding site" evidence="5">
    <location>
        <position position="226"/>
    </location>
    <ligand>
        <name>dimethylallyl diphosphate</name>
        <dbReference type="ChEBI" id="CHEBI:57623"/>
    </ligand>
</feature>
<dbReference type="UniPathway" id="UPA00059">
    <property type="reaction ID" value="UER00105"/>
</dbReference>
<name>A0A0S7WSE6_UNCT6</name>
<dbReference type="GO" id="GO:0019288">
    <property type="term" value="P:isopentenyl diphosphate biosynthetic process, methylerythritol 4-phosphate pathway"/>
    <property type="evidence" value="ECO:0007669"/>
    <property type="project" value="UniProtKB-UniRule"/>
</dbReference>
<dbReference type="CDD" id="cd13944">
    <property type="entry name" value="lytB_ispH"/>
    <property type="match status" value="1"/>
</dbReference>
<feature type="binding site" evidence="5">
    <location>
        <position position="269"/>
    </location>
    <ligand>
        <name>dimethylallyl diphosphate</name>
        <dbReference type="ChEBI" id="CHEBI:57623"/>
    </ligand>
</feature>
<feature type="binding site" evidence="5">
    <location>
        <position position="225"/>
    </location>
    <ligand>
        <name>(2E)-4-hydroxy-3-methylbut-2-enyl diphosphate</name>
        <dbReference type="ChEBI" id="CHEBI:128753"/>
    </ligand>
</feature>
<feature type="binding site" evidence="5">
    <location>
        <position position="197"/>
    </location>
    <ligand>
        <name>[4Fe-4S] cluster</name>
        <dbReference type="ChEBI" id="CHEBI:49883"/>
    </ligand>
</feature>
<feature type="binding site" evidence="5">
    <location>
        <position position="20"/>
    </location>
    <ligand>
        <name>[4Fe-4S] cluster</name>
        <dbReference type="ChEBI" id="CHEBI:49883"/>
    </ligand>
</feature>
<feature type="binding site" evidence="5">
    <location>
        <position position="226"/>
    </location>
    <ligand>
        <name>(2E)-4-hydroxy-3-methylbut-2-enyl diphosphate</name>
        <dbReference type="ChEBI" id="CHEBI:128753"/>
    </ligand>
</feature>
<comment type="pathway">
    <text evidence="5">Isoprenoid biosynthesis; dimethylallyl diphosphate biosynthesis; dimethylallyl diphosphate from (2E)-4-hydroxy-3-methylbutenyl diphosphate: step 1/1.</text>
</comment>
<dbReference type="HAMAP" id="MF_00191">
    <property type="entry name" value="IspH"/>
    <property type="match status" value="1"/>
</dbReference>
<evidence type="ECO:0000256" key="4">
    <source>
        <dbReference type="ARBA" id="ARBA00023014"/>
    </source>
</evidence>
<dbReference type="PANTHER" id="PTHR30426:SF0">
    <property type="entry name" value="4-HYDROXY-3-METHYLBUT-2-ENYL DIPHOSPHATE REDUCTASE"/>
    <property type="match status" value="1"/>
</dbReference>
<feature type="binding site" evidence="5">
    <location>
        <position position="49"/>
    </location>
    <ligand>
        <name>(2E)-4-hydroxy-3-methylbut-2-enyl diphosphate</name>
        <dbReference type="ChEBI" id="CHEBI:128753"/>
    </ligand>
</feature>
<dbReference type="Gene3D" id="3.40.1010.20">
    <property type="entry name" value="4-hydroxy-3-methylbut-2-enyl diphosphate reductase, catalytic domain"/>
    <property type="match status" value="2"/>
</dbReference>
<dbReference type="GO" id="GO:0046872">
    <property type="term" value="F:metal ion binding"/>
    <property type="evidence" value="ECO:0007669"/>
    <property type="project" value="UniProtKB-KW"/>
</dbReference>
<organism evidence="6 7">
    <name type="scientific">candidate division TA06 bacterium DG_24</name>
    <dbReference type="NCBI Taxonomy" id="1703770"/>
    <lineage>
        <taxon>Bacteria</taxon>
        <taxon>Bacteria division TA06</taxon>
    </lineage>
</organism>
<feature type="binding site" evidence="5">
    <location>
        <position position="131"/>
    </location>
    <ligand>
        <name>(2E)-4-hydroxy-3-methylbut-2-enyl diphosphate</name>
        <dbReference type="ChEBI" id="CHEBI:128753"/>
    </ligand>
</feature>
<feature type="binding site" evidence="5">
    <location>
        <position position="227"/>
    </location>
    <ligand>
        <name>isopentenyl diphosphate</name>
        <dbReference type="ChEBI" id="CHEBI:128769"/>
    </ligand>
</feature>
<feature type="binding site" evidence="5">
    <location>
        <position position="81"/>
    </location>
    <ligand>
        <name>isopentenyl diphosphate</name>
        <dbReference type="ChEBI" id="CHEBI:128769"/>
    </ligand>
</feature>
<dbReference type="STRING" id="1703770.AMJ39_06100"/>
<proteinExistence type="inferred from homology"/>
<keyword evidence="5" id="KW-0560">Oxidoreductase</keyword>
<feature type="binding site" evidence="5">
    <location>
        <position position="269"/>
    </location>
    <ligand>
        <name>isopentenyl diphosphate</name>
        <dbReference type="ChEBI" id="CHEBI:128769"/>
    </ligand>
</feature>
<keyword evidence="3 5" id="KW-0408">Iron</keyword>
<comment type="catalytic activity">
    <reaction evidence="5">
        <text>dimethylallyl diphosphate + 2 oxidized [2Fe-2S]-[ferredoxin] + H2O = (2E)-4-hydroxy-3-methylbut-2-enyl diphosphate + 2 reduced [2Fe-2S]-[ferredoxin] + 2 H(+)</text>
        <dbReference type="Rhea" id="RHEA:24825"/>
        <dbReference type="Rhea" id="RHEA-COMP:10000"/>
        <dbReference type="Rhea" id="RHEA-COMP:10001"/>
        <dbReference type="ChEBI" id="CHEBI:15377"/>
        <dbReference type="ChEBI" id="CHEBI:15378"/>
        <dbReference type="ChEBI" id="CHEBI:33737"/>
        <dbReference type="ChEBI" id="CHEBI:33738"/>
        <dbReference type="ChEBI" id="CHEBI:57623"/>
        <dbReference type="ChEBI" id="CHEBI:128753"/>
        <dbReference type="EC" id="1.17.7.4"/>
    </reaction>
</comment>
<feature type="binding site" evidence="5">
    <location>
        <position position="225"/>
    </location>
    <ligand>
        <name>dimethylallyl diphosphate</name>
        <dbReference type="ChEBI" id="CHEBI:57623"/>
    </ligand>
</feature>
<evidence type="ECO:0000313" key="6">
    <source>
        <dbReference type="EMBL" id="KPJ53050.1"/>
    </source>
</evidence>
<evidence type="ECO:0000256" key="2">
    <source>
        <dbReference type="ARBA" id="ARBA00022723"/>
    </source>
</evidence>
<evidence type="ECO:0000256" key="3">
    <source>
        <dbReference type="ARBA" id="ARBA00023004"/>
    </source>
</evidence>
<dbReference type="NCBIfam" id="TIGR00216">
    <property type="entry name" value="ispH_lytB"/>
    <property type="match status" value="1"/>
</dbReference>
<feature type="binding site" evidence="5">
    <location>
        <position position="226"/>
    </location>
    <ligand>
        <name>isopentenyl diphosphate</name>
        <dbReference type="ChEBI" id="CHEBI:128769"/>
    </ligand>
</feature>
<evidence type="ECO:0000313" key="7">
    <source>
        <dbReference type="Proteomes" id="UP000052008"/>
    </source>
</evidence>
<feature type="binding site" evidence="5">
    <location>
        <position position="49"/>
    </location>
    <ligand>
        <name>isopentenyl diphosphate</name>
        <dbReference type="ChEBI" id="CHEBI:128769"/>
    </ligand>
</feature>
<comment type="catalytic activity">
    <reaction evidence="5">
        <text>isopentenyl diphosphate + 2 oxidized [2Fe-2S]-[ferredoxin] + H2O = (2E)-4-hydroxy-3-methylbut-2-enyl diphosphate + 2 reduced [2Fe-2S]-[ferredoxin] + 2 H(+)</text>
        <dbReference type="Rhea" id="RHEA:24488"/>
        <dbReference type="Rhea" id="RHEA-COMP:10000"/>
        <dbReference type="Rhea" id="RHEA-COMP:10001"/>
        <dbReference type="ChEBI" id="CHEBI:15377"/>
        <dbReference type="ChEBI" id="CHEBI:15378"/>
        <dbReference type="ChEBI" id="CHEBI:33737"/>
        <dbReference type="ChEBI" id="CHEBI:33738"/>
        <dbReference type="ChEBI" id="CHEBI:128753"/>
        <dbReference type="ChEBI" id="CHEBI:128769"/>
        <dbReference type="EC" id="1.17.7.4"/>
    </reaction>
</comment>
<feature type="binding site" evidence="5">
    <location>
        <position position="169"/>
    </location>
    <ligand>
        <name>(2E)-4-hydroxy-3-methylbut-2-enyl diphosphate</name>
        <dbReference type="ChEBI" id="CHEBI:128753"/>
    </ligand>
</feature>
<evidence type="ECO:0000256" key="5">
    <source>
        <dbReference type="HAMAP-Rule" id="MF_00191"/>
    </source>
</evidence>
<keyword evidence="2 5" id="KW-0479">Metal-binding</keyword>
<dbReference type="PATRIC" id="fig|1703770.3.peg.902"/>